<dbReference type="Gene3D" id="3.30.70.120">
    <property type="match status" value="1"/>
</dbReference>
<dbReference type="GO" id="GO:0030234">
    <property type="term" value="F:enzyme regulator activity"/>
    <property type="evidence" value="ECO:0007669"/>
    <property type="project" value="InterPro"/>
</dbReference>
<dbReference type="SUPFAM" id="SSF54913">
    <property type="entry name" value="GlnB-like"/>
    <property type="match status" value="1"/>
</dbReference>
<protein>
    <submittedName>
        <fullName evidence="1">P-II family nitrogen regulator</fullName>
    </submittedName>
</protein>
<dbReference type="EMBL" id="DVON01000185">
    <property type="protein sequence ID" value="HIV13211.1"/>
    <property type="molecule type" value="Genomic_DNA"/>
</dbReference>
<dbReference type="SMART" id="SM00938">
    <property type="entry name" value="P-II"/>
    <property type="match status" value="1"/>
</dbReference>
<organism evidence="1 2">
    <name type="scientific">Candidatus Pullilachnospira stercoravium</name>
    <dbReference type="NCBI Taxonomy" id="2840913"/>
    <lineage>
        <taxon>Bacteria</taxon>
        <taxon>Bacillati</taxon>
        <taxon>Bacillota</taxon>
        <taxon>Clostridia</taxon>
        <taxon>Lachnospirales</taxon>
        <taxon>Lachnospiraceae</taxon>
        <taxon>Lachnospiraceae incertae sedis</taxon>
        <taxon>Candidatus Pullilachnospira</taxon>
    </lineage>
</organism>
<evidence type="ECO:0000313" key="2">
    <source>
        <dbReference type="Proteomes" id="UP000886723"/>
    </source>
</evidence>
<sequence>MKELMIIIRPEKLETVKNIMEEMGCGGMTISSVMGCGTQKGYDEESGPYQNQIKGFKTTINLLPKIRVEAVMRDSMVEPVIARIREELAEGHVGDGKIFIRSVEDVVRIRTGERGKKAL</sequence>
<gene>
    <name evidence="1" type="ORF">IAA63_08760</name>
</gene>
<name>A0A9D1T6G7_9FIRM</name>
<dbReference type="GO" id="GO:0005524">
    <property type="term" value="F:ATP binding"/>
    <property type="evidence" value="ECO:0007669"/>
    <property type="project" value="TreeGrafter"/>
</dbReference>
<comment type="caution">
    <text evidence="1">The sequence shown here is derived from an EMBL/GenBank/DDBJ whole genome shotgun (WGS) entry which is preliminary data.</text>
</comment>
<reference evidence="1" key="1">
    <citation type="submission" date="2020-10" db="EMBL/GenBank/DDBJ databases">
        <authorList>
            <person name="Gilroy R."/>
        </authorList>
    </citation>
    <scope>NUCLEOTIDE SEQUENCE</scope>
    <source>
        <strain evidence="1">ChiBcec2-4451</strain>
    </source>
</reference>
<dbReference type="GO" id="GO:0005829">
    <property type="term" value="C:cytosol"/>
    <property type="evidence" value="ECO:0007669"/>
    <property type="project" value="TreeGrafter"/>
</dbReference>
<proteinExistence type="predicted"/>
<accession>A0A9D1T6G7</accession>
<dbReference type="PRINTS" id="PR00340">
    <property type="entry name" value="PIIGLNB"/>
</dbReference>
<dbReference type="InterPro" id="IPR011322">
    <property type="entry name" value="N-reg_PII-like_a/b"/>
</dbReference>
<dbReference type="InterPro" id="IPR002187">
    <property type="entry name" value="N-reg_PII"/>
</dbReference>
<reference evidence="1" key="2">
    <citation type="journal article" date="2021" name="PeerJ">
        <title>Extensive microbial diversity within the chicken gut microbiome revealed by metagenomics and culture.</title>
        <authorList>
            <person name="Gilroy R."/>
            <person name="Ravi A."/>
            <person name="Getino M."/>
            <person name="Pursley I."/>
            <person name="Horton D.L."/>
            <person name="Alikhan N.F."/>
            <person name="Baker D."/>
            <person name="Gharbi K."/>
            <person name="Hall N."/>
            <person name="Watson M."/>
            <person name="Adriaenssens E.M."/>
            <person name="Foster-Nyarko E."/>
            <person name="Jarju S."/>
            <person name="Secka A."/>
            <person name="Antonio M."/>
            <person name="Oren A."/>
            <person name="Chaudhuri R.R."/>
            <person name="La Ragione R."/>
            <person name="Hildebrand F."/>
            <person name="Pallen M.J."/>
        </authorList>
    </citation>
    <scope>NUCLEOTIDE SEQUENCE</scope>
    <source>
        <strain evidence="1">ChiBcec2-4451</strain>
    </source>
</reference>
<dbReference type="InterPro" id="IPR015867">
    <property type="entry name" value="N-reg_PII/ATP_PRibTrfase_C"/>
</dbReference>
<evidence type="ECO:0000313" key="1">
    <source>
        <dbReference type="EMBL" id="HIV13211.1"/>
    </source>
</evidence>
<dbReference type="AlphaFoldDB" id="A0A9D1T6G7"/>
<dbReference type="PROSITE" id="PS51343">
    <property type="entry name" value="PII_GLNB_DOM"/>
    <property type="match status" value="1"/>
</dbReference>
<dbReference type="Proteomes" id="UP000886723">
    <property type="component" value="Unassembled WGS sequence"/>
</dbReference>
<dbReference type="Pfam" id="PF00543">
    <property type="entry name" value="P-II"/>
    <property type="match status" value="1"/>
</dbReference>
<dbReference type="PANTHER" id="PTHR30115:SF11">
    <property type="entry name" value="NITROGEN REGULATORY PROTEIN P-II HOMOLOG"/>
    <property type="match status" value="1"/>
</dbReference>
<dbReference type="GO" id="GO:0006808">
    <property type="term" value="P:regulation of nitrogen utilization"/>
    <property type="evidence" value="ECO:0007669"/>
    <property type="project" value="InterPro"/>
</dbReference>
<dbReference type="PANTHER" id="PTHR30115">
    <property type="entry name" value="NITROGEN REGULATORY PROTEIN P-II"/>
    <property type="match status" value="1"/>
</dbReference>